<evidence type="ECO:0000313" key="10">
    <source>
        <dbReference type="Proteomes" id="UP001154312"/>
    </source>
</evidence>
<evidence type="ECO:0000256" key="5">
    <source>
        <dbReference type="ARBA" id="ARBA00022989"/>
    </source>
</evidence>
<proteinExistence type="inferred from homology"/>
<comment type="subcellular location">
    <subcellularLocation>
        <location evidence="1">Cell membrane</location>
        <topology evidence="1">Multi-pass membrane protein</topology>
    </subcellularLocation>
</comment>
<reference evidence="9" key="1">
    <citation type="submission" date="2022-02" db="EMBL/GenBank/DDBJ databases">
        <authorList>
            <person name="Leng L."/>
        </authorList>
    </citation>
    <scope>NUCLEOTIDE SEQUENCE</scope>
    <source>
        <strain evidence="9">JI</strain>
    </source>
</reference>
<evidence type="ECO:0000256" key="2">
    <source>
        <dbReference type="ARBA" id="ARBA00007400"/>
    </source>
</evidence>
<dbReference type="Pfam" id="PF01757">
    <property type="entry name" value="Acyl_transf_3"/>
    <property type="match status" value="1"/>
</dbReference>
<name>A0A9X4H7T4_9FIRM</name>
<dbReference type="Proteomes" id="UP001154312">
    <property type="component" value="Unassembled WGS sequence"/>
</dbReference>
<dbReference type="GO" id="GO:0016413">
    <property type="term" value="F:O-acetyltransferase activity"/>
    <property type="evidence" value="ECO:0007669"/>
    <property type="project" value="TreeGrafter"/>
</dbReference>
<gene>
    <name evidence="9" type="ORF">L7E55_06205</name>
</gene>
<evidence type="ECO:0000313" key="9">
    <source>
        <dbReference type="EMBL" id="MDF9407954.1"/>
    </source>
</evidence>
<keyword evidence="3" id="KW-1003">Cell membrane</keyword>
<dbReference type="PANTHER" id="PTHR40074">
    <property type="entry name" value="O-ACETYLTRANSFERASE WECH"/>
    <property type="match status" value="1"/>
</dbReference>
<feature type="transmembrane region" description="Helical" evidence="7">
    <location>
        <begin position="12"/>
        <end position="31"/>
    </location>
</feature>
<dbReference type="RefSeq" id="WP_277443210.1">
    <property type="nucleotide sequence ID" value="NZ_JAKOAV010000008.1"/>
</dbReference>
<feature type="transmembrane region" description="Helical" evidence="7">
    <location>
        <begin position="43"/>
        <end position="62"/>
    </location>
</feature>
<dbReference type="InterPro" id="IPR002656">
    <property type="entry name" value="Acyl_transf_3_dom"/>
</dbReference>
<keyword evidence="10" id="KW-1185">Reference proteome</keyword>
<keyword evidence="6 7" id="KW-0472">Membrane</keyword>
<dbReference type="AlphaFoldDB" id="A0A9X4H7T4"/>
<evidence type="ECO:0000259" key="8">
    <source>
        <dbReference type="Pfam" id="PF01757"/>
    </source>
</evidence>
<evidence type="ECO:0000256" key="4">
    <source>
        <dbReference type="ARBA" id="ARBA00022692"/>
    </source>
</evidence>
<keyword evidence="4 7" id="KW-0812">Transmembrane</keyword>
<dbReference type="GO" id="GO:0009246">
    <property type="term" value="P:enterobacterial common antigen biosynthetic process"/>
    <property type="evidence" value="ECO:0007669"/>
    <property type="project" value="TreeGrafter"/>
</dbReference>
<keyword evidence="9" id="KW-0808">Transferase</keyword>
<sequence>MKARLQELDLLRSIAVLAVIAIHITGGYLFNGKHGVVLLWNQGMRFAVPTFFIISGFLLFYYDLDKKKVIFNNFIVRRLSKIIIPYIIWTFIYSVYYLHNGLFEIKHGIMDMFGQGFTFIEKYLINIIRGTAAPHLYFIVIIIQFYILYPILHKLVKEHEKLVLVISFIVTFYFQLADYLYGYELFLLPKSGFKYYSILFFPWIFYFVLGMYTVIKIDKGEINLNKLSMKTFLPWVLAYCILITDTILTNTSATSIKPTIMLYSVASFFFLYH</sequence>
<evidence type="ECO:0000256" key="1">
    <source>
        <dbReference type="ARBA" id="ARBA00004651"/>
    </source>
</evidence>
<organism evidence="9 10">
    <name type="scientific">Pelotomaculum isophthalicicum JI</name>
    <dbReference type="NCBI Taxonomy" id="947010"/>
    <lineage>
        <taxon>Bacteria</taxon>
        <taxon>Bacillati</taxon>
        <taxon>Bacillota</taxon>
        <taxon>Clostridia</taxon>
        <taxon>Eubacteriales</taxon>
        <taxon>Desulfotomaculaceae</taxon>
        <taxon>Pelotomaculum</taxon>
    </lineage>
</organism>
<feature type="transmembrane region" description="Helical" evidence="7">
    <location>
        <begin position="193"/>
        <end position="215"/>
    </location>
</feature>
<accession>A0A9X4H7T4</accession>
<dbReference type="PANTHER" id="PTHR40074:SF2">
    <property type="entry name" value="O-ACETYLTRANSFERASE WECH"/>
    <property type="match status" value="1"/>
</dbReference>
<comment type="caution">
    <text evidence="9">The sequence shown here is derived from an EMBL/GenBank/DDBJ whole genome shotgun (WGS) entry which is preliminary data.</text>
</comment>
<dbReference type="EMBL" id="JAKOAV010000008">
    <property type="protein sequence ID" value="MDF9407954.1"/>
    <property type="molecule type" value="Genomic_DNA"/>
</dbReference>
<feature type="transmembrane region" description="Helical" evidence="7">
    <location>
        <begin position="123"/>
        <end position="149"/>
    </location>
</feature>
<feature type="transmembrane region" description="Helical" evidence="7">
    <location>
        <begin position="227"/>
        <end position="248"/>
    </location>
</feature>
<keyword evidence="9" id="KW-0012">Acyltransferase</keyword>
<comment type="similarity">
    <text evidence="2">Belongs to the acyltransferase 3 family.</text>
</comment>
<feature type="transmembrane region" description="Helical" evidence="7">
    <location>
        <begin position="83"/>
        <end position="103"/>
    </location>
</feature>
<keyword evidence="5 7" id="KW-1133">Transmembrane helix</keyword>
<feature type="domain" description="Acyltransferase 3" evidence="8">
    <location>
        <begin position="6"/>
        <end position="271"/>
    </location>
</feature>
<evidence type="ECO:0000256" key="6">
    <source>
        <dbReference type="ARBA" id="ARBA00023136"/>
    </source>
</evidence>
<feature type="transmembrane region" description="Helical" evidence="7">
    <location>
        <begin position="161"/>
        <end position="181"/>
    </location>
</feature>
<protein>
    <submittedName>
        <fullName evidence="9">Acyltransferase</fullName>
    </submittedName>
</protein>
<dbReference type="GO" id="GO:0005886">
    <property type="term" value="C:plasma membrane"/>
    <property type="evidence" value="ECO:0007669"/>
    <property type="project" value="UniProtKB-SubCell"/>
</dbReference>
<evidence type="ECO:0000256" key="3">
    <source>
        <dbReference type="ARBA" id="ARBA00022475"/>
    </source>
</evidence>
<evidence type="ECO:0000256" key="7">
    <source>
        <dbReference type="SAM" id="Phobius"/>
    </source>
</evidence>